<proteinExistence type="predicted"/>
<protein>
    <submittedName>
        <fullName evidence="1">Uncharacterized protein</fullName>
    </submittedName>
</protein>
<dbReference type="Proteomes" id="UP000299102">
    <property type="component" value="Unassembled WGS sequence"/>
</dbReference>
<name>A0A4C1ZLW4_EUMVA</name>
<evidence type="ECO:0000313" key="1">
    <source>
        <dbReference type="EMBL" id="GBP87525.1"/>
    </source>
</evidence>
<keyword evidence="2" id="KW-1185">Reference proteome</keyword>
<comment type="caution">
    <text evidence="1">The sequence shown here is derived from an EMBL/GenBank/DDBJ whole genome shotgun (WGS) entry which is preliminary data.</text>
</comment>
<evidence type="ECO:0000313" key="2">
    <source>
        <dbReference type="Proteomes" id="UP000299102"/>
    </source>
</evidence>
<dbReference type="AlphaFoldDB" id="A0A4C1ZLW4"/>
<gene>
    <name evidence="1" type="ORF">EVAR_57234_1</name>
</gene>
<dbReference type="EMBL" id="BGZK01001867">
    <property type="protein sequence ID" value="GBP87525.1"/>
    <property type="molecule type" value="Genomic_DNA"/>
</dbReference>
<organism evidence="1 2">
    <name type="scientific">Eumeta variegata</name>
    <name type="common">Bagworm moth</name>
    <name type="synonym">Eumeta japonica</name>
    <dbReference type="NCBI Taxonomy" id="151549"/>
    <lineage>
        <taxon>Eukaryota</taxon>
        <taxon>Metazoa</taxon>
        <taxon>Ecdysozoa</taxon>
        <taxon>Arthropoda</taxon>
        <taxon>Hexapoda</taxon>
        <taxon>Insecta</taxon>
        <taxon>Pterygota</taxon>
        <taxon>Neoptera</taxon>
        <taxon>Endopterygota</taxon>
        <taxon>Lepidoptera</taxon>
        <taxon>Glossata</taxon>
        <taxon>Ditrysia</taxon>
        <taxon>Tineoidea</taxon>
        <taxon>Psychidae</taxon>
        <taxon>Oiketicinae</taxon>
        <taxon>Eumeta</taxon>
    </lineage>
</organism>
<sequence>MRIFPSCLRIENFRSVDRIARGNTAFIGGNACSGGRGRAGSLPKLTRYLPPRVGRPPSKHLRNTKTLSNYSDMTWSSDMIPDAAVSVSLVYEALSPPLFFPTRLVARLSLGRLLFVVRFDDDSIVRREQWDKSALAFCFLHDTLQEDIRYLQETLGARTQAPNVWGGVAAAYPCPPPRVRSCPLD</sequence>
<reference evidence="1 2" key="1">
    <citation type="journal article" date="2019" name="Commun. Biol.">
        <title>The bagworm genome reveals a unique fibroin gene that provides high tensile strength.</title>
        <authorList>
            <person name="Kono N."/>
            <person name="Nakamura H."/>
            <person name="Ohtoshi R."/>
            <person name="Tomita M."/>
            <person name="Numata K."/>
            <person name="Arakawa K."/>
        </authorList>
    </citation>
    <scope>NUCLEOTIDE SEQUENCE [LARGE SCALE GENOMIC DNA]</scope>
</reference>
<accession>A0A4C1ZLW4</accession>